<dbReference type="RefSeq" id="XP_030762104.1">
    <property type="nucleotide sequence ID" value="XM_030906244.1"/>
</dbReference>
<feature type="region of interest" description="Disordered" evidence="1">
    <location>
        <begin position="41"/>
        <end position="82"/>
    </location>
</feature>
<protein>
    <submittedName>
        <fullName evidence="4">Uncharacterized protein LOC115886917</fullName>
    </submittedName>
</protein>
<reference evidence="4" key="1">
    <citation type="submission" date="2025-08" db="UniProtKB">
        <authorList>
            <consortium name="RefSeq"/>
        </authorList>
    </citation>
    <scope>IDENTIFICATION</scope>
    <source>
        <tissue evidence="4">Gonads</tissue>
    </source>
</reference>
<feature type="compositionally biased region" description="Pro residues" evidence="1">
    <location>
        <begin position="52"/>
        <end position="82"/>
    </location>
</feature>
<dbReference type="AlphaFoldDB" id="A0A6J2YG57"/>
<evidence type="ECO:0000256" key="1">
    <source>
        <dbReference type="SAM" id="MobiDB-lite"/>
    </source>
</evidence>
<feature type="signal peptide" evidence="2">
    <location>
        <begin position="1"/>
        <end position="23"/>
    </location>
</feature>
<evidence type="ECO:0000313" key="4">
    <source>
        <dbReference type="RefSeq" id="XP_030762104.1"/>
    </source>
</evidence>
<sequence length="82" mass="8814">MRVAIVLAVFLFVSLATIQTSEAFSLFGWFKTAKHDPSALSFEGSVEDGDLPPLPTITPFPPRPTGKPSPRPPPSPEPTPLD</sequence>
<dbReference type="GeneID" id="115886917"/>
<accession>A0A6J2YG57</accession>
<evidence type="ECO:0000256" key="2">
    <source>
        <dbReference type="SAM" id="SignalP"/>
    </source>
</evidence>
<feature type="chain" id="PRO_5027030510" evidence="2">
    <location>
        <begin position="24"/>
        <end position="82"/>
    </location>
</feature>
<evidence type="ECO:0000313" key="3">
    <source>
        <dbReference type="Proteomes" id="UP000504635"/>
    </source>
</evidence>
<gene>
    <name evidence="4" type="primary">LOC115886917</name>
</gene>
<keyword evidence="3" id="KW-1185">Reference proteome</keyword>
<name>A0A6J2YG57_SITOR</name>
<organism evidence="3 4">
    <name type="scientific">Sitophilus oryzae</name>
    <name type="common">Rice weevil</name>
    <name type="synonym">Curculio oryzae</name>
    <dbReference type="NCBI Taxonomy" id="7048"/>
    <lineage>
        <taxon>Eukaryota</taxon>
        <taxon>Metazoa</taxon>
        <taxon>Ecdysozoa</taxon>
        <taxon>Arthropoda</taxon>
        <taxon>Hexapoda</taxon>
        <taxon>Insecta</taxon>
        <taxon>Pterygota</taxon>
        <taxon>Neoptera</taxon>
        <taxon>Endopterygota</taxon>
        <taxon>Coleoptera</taxon>
        <taxon>Polyphaga</taxon>
        <taxon>Cucujiformia</taxon>
        <taxon>Curculionidae</taxon>
        <taxon>Dryophthorinae</taxon>
        <taxon>Sitophilus</taxon>
    </lineage>
</organism>
<dbReference type="Proteomes" id="UP000504635">
    <property type="component" value="Unplaced"/>
</dbReference>
<dbReference type="KEGG" id="soy:115886917"/>
<dbReference type="InParanoid" id="A0A6J2YG57"/>
<proteinExistence type="predicted"/>
<keyword evidence="2" id="KW-0732">Signal</keyword>